<dbReference type="FunFam" id="3.30.565.10:FF:000006">
    <property type="entry name" value="Sensor histidine kinase WalK"/>
    <property type="match status" value="1"/>
</dbReference>
<dbReference type="PANTHER" id="PTHR45528">
    <property type="entry name" value="SENSOR HISTIDINE KINASE CPXA"/>
    <property type="match status" value="1"/>
</dbReference>
<comment type="caution">
    <text evidence="20">The sequence shown here is derived from an EMBL/GenBank/DDBJ whole genome shotgun (WGS) entry which is preliminary data.</text>
</comment>
<evidence type="ECO:0000313" key="20">
    <source>
        <dbReference type="EMBL" id="CAD2070958.1"/>
    </source>
</evidence>
<protein>
    <recommendedName>
        <fullName evidence="16">Heme sensor protein HssS</fullName>
        <ecNumber evidence="3">2.7.13.3</ecNumber>
    </recommendedName>
</protein>
<evidence type="ECO:0000256" key="4">
    <source>
        <dbReference type="ARBA" id="ARBA00022475"/>
    </source>
</evidence>
<dbReference type="PROSITE" id="PS50885">
    <property type="entry name" value="HAMP"/>
    <property type="match status" value="1"/>
</dbReference>
<keyword evidence="21" id="KW-1185">Reference proteome</keyword>
<evidence type="ECO:0000256" key="10">
    <source>
        <dbReference type="ARBA" id="ARBA00022840"/>
    </source>
</evidence>
<dbReference type="CDD" id="cd06225">
    <property type="entry name" value="HAMP"/>
    <property type="match status" value="1"/>
</dbReference>
<keyword evidence="5" id="KW-0597">Phosphoprotein</keyword>
<evidence type="ECO:0000256" key="1">
    <source>
        <dbReference type="ARBA" id="ARBA00000085"/>
    </source>
</evidence>
<dbReference type="InterPro" id="IPR050398">
    <property type="entry name" value="HssS/ArlS-like"/>
</dbReference>
<dbReference type="Pfam" id="PF02518">
    <property type="entry name" value="HATPase_c"/>
    <property type="match status" value="1"/>
</dbReference>
<evidence type="ECO:0000256" key="14">
    <source>
        <dbReference type="ARBA" id="ARBA00023136"/>
    </source>
</evidence>
<proteinExistence type="predicted"/>
<evidence type="ECO:0000256" key="6">
    <source>
        <dbReference type="ARBA" id="ARBA00022679"/>
    </source>
</evidence>
<keyword evidence="7 17" id="KW-0812">Transmembrane</keyword>
<dbReference type="PROSITE" id="PS50109">
    <property type="entry name" value="HIS_KIN"/>
    <property type="match status" value="1"/>
</dbReference>
<keyword evidence="13" id="KW-0843">Virulence</keyword>
<dbReference type="SUPFAM" id="SSF55874">
    <property type="entry name" value="ATPase domain of HSP90 chaperone/DNA topoisomerase II/histidine kinase"/>
    <property type="match status" value="1"/>
</dbReference>
<evidence type="ECO:0000256" key="15">
    <source>
        <dbReference type="ARBA" id="ARBA00037219"/>
    </source>
</evidence>
<keyword evidence="8" id="KW-0547">Nucleotide-binding</keyword>
<dbReference type="Proteomes" id="UP000521032">
    <property type="component" value="Unassembled WGS sequence"/>
</dbReference>
<dbReference type="InterPro" id="IPR003660">
    <property type="entry name" value="HAMP_dom"/>
</dbReference>
<keyword evidence="10" id="KW-0067">ATP-binding</keyword>
<feature type="transmembrane region" description="Helical" evidence="17">
    <location>
        <begin position="9"/>
        <end position="32"/>
    </location>
</feature>
<evidence type="ECO:0000256" key="12">
    <source>
        <dbReference type="ARBA" id="ARBA00023012"/>
    </source>
</evidence>
<dbReference type="EC" id="2.7.13.3" evidence="3"/>
<evidence type="ECO:0000256" key="17">
    <source>
        <dbReference type="SAM" id="Phobius"/>
    </source>
</evidence>
<dbReference type="SUPFAM" id="SSF158472">
    <property type="entry name" value="HAMP domain-like"/>
    <property type="match status" value="1"/>
</dbReference>
<organism evidence="20 21">
    <name type="scientific">Phocicoccus schoeneichii</name>
    <dbReference type="NCBI Taxonomy" id="1812261"/>
    <lineage>
        <taxon>Bacteria</taxon>
        <taxon>Bacillati</taxon>
        <taxon>Bacillota</taxon>
        <taxon>Bacilli</taxon>
        <taxon>Bacillales</taxon>
        <taxon>Salinicoccaceae</taxon>
        <taxon>Phocicoccus</taxon>
    </lineage>
</organism>
<evidence type="ECO:0000256" key="7">
    <source>
        <dbReference type="ARBA" id="ARBA00022692"/>
    </source>
</evidence>
<dbReference type="SMART" id="SM00387">
    <property type="entry name" value="HATPase_c"/>
    <property type="match status" value="1"/>
</dbReference>
<reference evidence="20 21" key="1">
    <citation type="submission" date="2020-07" db="EMBL/GenBank/DDBJ databases">
        <authorList>
            <person name="Criscuolo A."/>
        </authorList>
    </citation>
    <scope>NUCLEOTIDE SEQUENCE [LARGE SCALE GENOMIC DNA]</scope>
    <source>
        <strain evidence="21">CIP 111030</strain>
    </source>
</reference>
<dbReference type="InterPro" id="IPR003661">
    <property type="entry name" value="HisK_dim/P_dom"/>
</dbReference>
<dbReference type="CDD" id="cd00082">
    <property type="entry name" value="HisKA"/>
    <property type="match status" value="1"/>
</dbReference>
<keyword evidence="9" id="KW-0418">Kinase</keyword>
<evidence type="ECO:0000259" key="18">
    <source>
        <dbReference type="PROSITE" id="PS50109"/>
    </source>
</evidence>
<dbReference type="EMBL" id="CAJEWE010000003">
    <property type="protein sequence ID" value="CAD2070958.1"/>
    <property type="molecule type" value="Genomic_DNA"/>
</dbReference>
<keyword evidence="14 17" id="KW-0472">Membrane</keyword>
<evidence type="ECO:0000256" key="9">
    <source>
        <dbReference type="ARBA" id="ARBA00022777"/>
    </source>
</evidence>
<evidence type="ECO:0000256" key="8">
    <source>
        <dbReference type="ARBA" id="ARBA00022741"/>
    </source>
</evidence>
<dbReference type="GO" id="GO:0005886">
    <property type="term" value="C:plasma membrane"/>
    <property type="evidence" value="ECO:0007669"/>
    <property type="project" value="UniProtKB-SubCell"/>
</dbReference>
<keyword evidence="12" id="KW-0902">Two-component regulatory system</keyword>
<dbReference type="RefSeq" id="WP_186084500.1">
    <property type="nucleotide sequence ID" value="NZ_BMDB01000003.1"/>
</dbReference>
<dbReference type="Pfam" id="PF00672">
    <property type="entry name" value="HAMP"/>
    <property type="match status" value="1"/>
</dbReference>
<evidence type="ECO:0000256" key="3">
    <source>
        <dbReference type="ARBA" id="ARBA00012438"/>
    </source>
</evidence>
<gene>
    <name evidence="20" type="primary">hssS</name>
    <name evidence="20" type="ORF">JEOSCH030_00128</name>
</gene>
<comment type="subcellular location">
    <subcellularLocation>
        <location evidence="2">Cell membrane</location>
        <topology evidence="2">Multi-pass membrane protein</topology>
    </subcellularLocation>
</comment>
<dbReference type="SMART" id="SM00388">
    <property type="entry name" value="HisKA"/>
    <property type="match status" value="1"/>
</dbReference>
<comment type="catalytic activity">
    <reaction evidence="1">
        <text>ATP + protein L-histidine = ADP + protein N-phospho-L-histidine.</text>
        <dbReference type="EC" id="2.7.13.3"/>
    </reaction>
</comment>
<evidence type="ECO:0000259" key="19">
    <source>
        <dbReference type="PROSITE" id="PS50885"/>
    </source>
</evidence>
<dbReference type="Gene3D" id="3.30.565.10">
    <property type="entry name" value="Histidine kinase-like ATPase, C-terminal domain"/>
    <property type="match status" value="1"/>
</dbReference>
<name>A0A6V7R1L5_9BACL</name>
<keyword evidence="6" id="KW-0808">Transferase</keyword>
<dbReference type="CDD" id="cd00075">
    <property type="entry name" value="HATPase"/>
    <property type="match status" value="1"/>
</dbReference>
<dbReference type="InterPro" id="IPR036890">
    <property type="entry name" value="HATPase_C_sf"/>
</dbReference>
<dbReference type="InterPro" id="IPR004358">
    <property type="entry name" value="Sig_transdc_His_kin-like_C"/>
</dbReference>
<feature type="domain" description="Histidine kinase" evidence="18">
    <location>
        <begin position="242"/>
        <end position="451"/>
    </location>
</feature>
<dbReference type="GO" id="GO:0000155">
    <property type="term" value="F:phosphorelay sensor kinase activity"/>
    <property type="evidence" value="ECO:0007669"/>
    <property type="project" value="InterPro"/>
</dbReference>
<evidence type="ECO:0000256" key="5">
    <source>
        <dbReference type="ARBA" id="ARBA00022553"/>
    </source>
</evidence>
<dbReference type="AlphaFoldDB" id="A0A6V7R1L5"/>
<evidence type="ECO:0000256" key="13">
    <source>
        <dbReference type="ARBA" id="ARBA00023026"/>
    </source>
</evidence>
<dbReference type="GO" id="GO:0005524">
    <property type="term" value="F:ATP binding"/>
    <property type="evidence" value="ECO:0007669"/>
    <property type="project" value="UniProtKB-KW"/>
</dbReference>
<dbReference type="InterPro" id="IPR036097">
    <property type="entry name" value="HisK_dim/P_sf"/>
</dbReference>
<keyword evidence="4" id="KW-1003">Cell membrane</keyword>
<evidence type="ECO:0000256" key="16">
    <source>
        <dbReference type="ARBA" id="ARBA00040841"/>
    </source>
</evidence>
<feature type="transmembrane region" description="Helical" evidence="17">
    <location>
        <begin position="158"/>
        <end position="179"/>
    </location>
</feature>
<accession>A0A6V7R1L5</accession>
<keyword evidence="11 17" id="KW-1133">Transmembrane helix</keyword>
<sequence>MFKKLSTRFIVATLLMMLISSFLGFVLTNVYYHFTEKPKNDARVTEILLKQKTFAETHQIDADEMFAEMANLNFQVLAVKDGEKKFYGTPFRKDNVPLDTLNSDEAIYHGIKNREFSLFITGFFDNETKNTVGTKMTINGETYDVYLRPDVGNSMGEFRMFLAVLLVLVVVFSIVLVFLSSKLVTLPVVRLSEQTREIQKGNYDVSQSVVRRDEIGTLAREMQAMSESIKHHQEMNERFVANVSHEIQSPISNLLLLLEKMKASGDLSYIDDMEHQSMRLSNLTKQLLLLASIEQSEQVLDKESFSAKAFVKDLVQTYSYMLDQKNIFLMTNVDNIEIFANEKLLFQAVSNIVNNAIKFSHDEGEVTISVQRARNFVEIKIRDHGKGMSEDMRTHLFERFYKANHKEDHIPSNGLGMSIVKEIVDLHGGVIDVWSKENEGTLITIKIPVFK</sequence>
<feature type="domain" description="HAMP" evidence="19">
    <location>
        <begin position="182"/>
        <end position="234"/>
    </location>
</feature>
<comment type="function">
    <text evidence="15">Member of the two-component regulatory system HssS/HssR involved in intracellular heme homeostasis and tempering of staphylococcal virulence. HssS functions as a heme sensor histidine kinase which is autophosphorylated at a histidine residue and transfers its phosphate group to an aspartate residue of HssR. HssR/HssS activates the expression of hrtAB, an efflux pump, in response to extracellular heme, hemin, hemoglobin or blood.</text>
</comment>
<dbReference type="PRINTS" id="PR00344">
    <property type="entry name" value="BCTRLSENSOR"/>
</dbReference>
<dbReference type="SMART" id="SM00304">
    <property type="entry name" value="HAMP"/>
    <property type="match status" value="1"/>
</dbReference>
<dbReference type="Pfam" id="PF00512">
    <property type="entry name" value="HisKA"/>
    <property type="match status" value="1"/>
</dbReference>
<dbReference type="Gene3D" id="6.10.340.10">
    <property type="match status" value="1"/>
</dbReference>
<dbReference type="InterPro" id="IPR003594">
    <property type="entry name" value="HATPase_dom"/>
</dbReference>
<evidence type="ECO:0000256" key="2">
    <source>
        <dbReference type="ARBA" id="ARBA00004651"/>
    </source>
</evidence>
<dbReference type="InterPro" id="IPR005467">
    <property type="entry name" value="His_kinase_dom"/>
</dbReference>
<dbReference type="Gene3D" id="1.10.287.130">
    <property type="match status" value="1"/>
</dbReference>
<dbReference type="SUPFAM" id="SSF47384">
    <property type="entry name" value="Homodimeric domain of signal transducing histidine kinase"/>
    <property type="match status" value="1"/>
</dbReference>
<evidence type="ECO:0000256" key="11">
    <source>
        <dbReference type="ARBA" id="ARBA00022989"/>
    </source>
</evidence>
<evidence type="ECO:0000313" key="21">
    <source>
        <dbReference type="Proteomes" id="UP000521032"/>
    </source>
</evidence>
<dbReference type="PANTHER" id="PTHR45528:SF11">
    <property type="entry name" value="HISTIDINE KINASE"/>
    <property type="match status" value="1"/>
</dbReference>